<evidence type="ECO:0000313" key="4">
    <source>
        <dbReference type="WBParaSite" id="PSAMB.scaffold8734size5861.g31713.t1"/>
    </source>
</evidence>
<name>A0A914XJQ4_9BILA</name>
<sequence>MAKTVTNACIALFAIFCFVCVQHLTEAKAVVNYKIDWRKVDCTAYTEGQKPEKSCVVLLNNVTETNEDCFEETAKDGVRVYCRIHCELTPLDGEITLEKSPQNNHKCIKHFNYNNELRDGDWFAWRSGECLKQDISFLVRCWPELAATAAA</sequence>
<dbReference type="PANTHER" id="PTHR34493">
    <property type="entry name" value="PROTEIN CBG13422-RELATED"/>
    <property type="match status" value="1"/>
</dbReference>
<organism evidence="3 4">
    <name type="scientific">Plectus sambesii</name>
    <dbReference type="NCBI Taxonomy" id="2011161"/>
    <lineage>
        <taxon>Eukaryota</taxon>
        <taxon>Metazoa</taxon>
        <taxon>Ecdysozoa</taxon>
        <taxon>Nematoda</taxon>
        <taxon>Chromadorea</taxon>
        <taxon>Plectida</taxon>
        <taxon>Plectina</taxon>
        <taxon>Plectoidea</taxon>
        <taxon>Plectidae</taxon>
        <taxon>Plectus</taxon>
    </lineage>
</organism>
<accession>A0A914XJQ4</accession>
<evidence type="ECO:0000256" key="1">
    <source>
        <dbReference type="SAM" id="SignalP"/>
    </source>
</evidence>
<dbReference type="InterPro" id="IPR056710">
    <property type="entry name" value="DUF7808"/>
</dbReference>
<dbReference type="Pfam" id="PF25096">
    <property type="entry name" value="DUF7808"/>
    <property type="match status" value="1"/>
</dbReference>
<protein>
    <submittedName>
        <fullName evidence="4">Secreted protein</fullName>
    </submittedName>
</protein>
<feature type="signal peptide" evidence="1">
    <location>
        <begin position="1"/>
        <end position="27"/>
    </location>
</feature>
<keyword evidence="1" id="KW-0732">Signal</keyword>
<dbReference type="AlphaFoldDB" id="A0A914XJQ4"/>
<proteinExistence type="predicted"/>
<dbReference type="Proteomes" id="UP000887566">
    <property type="component" value="Unplaced"/>
</dbReference>
<evidence type="ECO:0000313" key="3">
    <source>
        <dbReference type="Proteomes" id="UP000887566"/>
    </source>
</evidence>
<reference evidence="4" key="1">
    <citation type="submission" date="2022-11" db="UniProtKB">
        <authorList>
            <consortium name="WormBaseParasite"/>
        </authorList>
    </citation>
    <scope>IDENTIFICATION</scope>
</reference>
<feature type="chain" id="PRO_5037248670" evidence="1">
    <location>
        <begin position="28"/>
        <end position="151"/>
    </location>
</feature>
<keyword evidence="3" id="KW-1185">Reference proteome</keyword>
<evidence type="ECO:0000259" key="2">
    <source>
        <dbReference type="Pfam" id="PF25096"/>
    </source>
</evidence>
<dbReference type="WBParaSite" id="PSAMB.scaffold8734size5861.g31713.t1">
    <property type="protein sequence ID" value="PSAMB.scaffold8734size5861.g31713.t1"/>
    <property type="gene ID" value="PSAMB.scaffold8734size5861.g31713"/>
</dbReference>
<feature type="domain" description="DUF7808" evidence="2">
    <location>
        <begin position="36"/>
        <end position="141"/>
    </location>
</feature>